<name>A0A938XVQ8_9BACL</name>
<organism evidence="2 3">
    <name type="scientific">Brevibacillus fulvus</name>
    <dbReference type="NCBI Taxonomy" id="1125967"/>
    <lineage>
        <taxon>Bacteria</taxon>
        <taxon>Bacillati</taxon>
        <taxon>Bacillota</taxon>
        <taxon>Bacilli</taxon>
        <taxon>Bacillales</taxon>
        <taxon>Paenibacillaceae</taxon>
        <taxon>Brevibacillus</taxon>
    </lineage>
</organism>
<evidence type="ECO:0000313" key="2">
    <source>
        <dbReference type="EMBL" id="MBM7591037.1"/>
    </source>
</evidence>
<protein>
    <submittedName>
        <fullName evidence="2">Arsenate reductase</fullName>
        <ecNumber evidence="2">1.20.4.1</ecNumber>
    </submittedName>
</protein>
<dbReference type="Proteomes" id="UP000717624">
    <property type="component" value="Unassembled WGS sequence"/>
</dbReference>
<dbReference type="GO" id="GO:0008794">
    <property type="term" value="F:arsenate reductase (glutaredoxin) activity"/>
    <property type="evidence" value="ECO:0007669"/>
    <property type="project" value="UniProtKB-EC"/>
</dbReference>
<dbReference type="PROSITE" id="PS51354">
    <property type="entry name" value="GLUTAREDOXIN_2"/>
    <property type="match status" value="1"/>
</dbReference>
<keyword evidence="2" id="KW-0560">Oxidoreductase</keyword>
<dbReference type="PANTHER" id="PTHR30041">
    <property type="entry name" value="ARSENATE REDUCTASE"/>
    <property type="match status" value="1"/>
</dbReference>
<keyword evidence="3" id="KW-1185">Reference proteome</keyword>
<dbReference type="NCBIfam" id="TIGR01617">
    <property type="entry name" value="arsC_related"/>
    <property type="match status" value="1"/>
</dbReference>
<dbReference type="InterPro" id="IPR036249">
    <property type="entry name" value="Thioredoxin-like_sf"/>
</dbReference>
<dbReference type="AlphaFoldDB" id="A0A938XVQ8"/>
<dbReference type="CDD" id="cd03036">
    <property type="entry name" value="ArsC_like"/>
    <property type="match status" value="1"/>
</dbReference>
<evidence type="ECO:0000256" key="1">
    <source>
        <dbReference type="PROSITE-ProRule" id="PRU01282"/>
    </source>
</evidence>
<sequence length="120" mass="13977">MTIKAYLYDKCGTCRKAKQWLQHKEIPFETIPIVDAPPSQEELRQMWKNSGLELKKFFNTSGQFYKELNLKERLPGMSEEEMLKLLASNGKLIKRPLLTDGKKVTVGFNEEQWDATWAQP</sequence>
<dbReference type="PROSITE" id="PS51353">
    <property type="entry name" value="ARSC"/>
    <property type="match status" value="1"/>
</dbReference>
<reference evidence="2" key="1">
    <citation type="submission" date="2021-01" db="EMBL/GenBank/DDBJ databases">
        <title>Genomic Encyclopedia of Type Strains, Phase IV (KMG-IV): sequencing the most valuable type-strain genomes for metagenomic binning, comparative biology and taxonomic classification.</title>
        <authorList>
            <person name="Goeker M."/>
        </authorList>
    </citation>
    <scope>NUCLEOTIDE SEQUENCE</scope>
    <source>
        <strain evidence="2">DSM 25523</strain>
    </source>
</reference>
<dbReference type="InterPro" id="IPR006660">
    <property type="entry name" value="Arsenate_reductase-like"/>
</dbReference>
<evidence type="ECO:0000313" key="3">
    <source>
        <dbReference type="Proteomes" id="UP000717624"/>
    </source>
</evidence>
<dbReference type="Pfam" id="PF03960">
    <property type="entry name" value="ArsC"/>
    <property type="match status" value="1"/>
</dbReference>
<dbReference type="PANTHER" id="PTHR30041:SF8">
    <property type="entry name" value="PROTEIN YFFB"/>
    <property type="match status" value="1"/>
</dbReference>
<proteinExistence type="inferred from homology"/>
<comment type="caution">
    <text evidence="2">The sequence shown here is derived from an EMBL/GenBank/DDBJ whole genome shotgun (WGS) entry which is preliminary data.</text>
</comment>
<gene>
    <name evidence="2" type="ORF">JOD01_002663</name>
</gene>
<accession>A0A938XVQ8</accession>
<comment type="similarity">
    <text evidence="1">Belongs to the ArsC family.</text>
</comment>
<dbReference type="EC" id="1.20.4.1" evidence="2"/>
<dbReference type="EMBL" id="JAFBEB010000009">
    <property type="protein sequence ID" value="MBM7591037.1"/>
    <property type="molecule type" value="Genomic_DNA"/>
</dbReference>
<dbReference type="SUPFAM" id="SSF52833">
    <property type="entry name" value="Thioredoxin-like"/>
    <property type="match status" value="1"/>
</dbReference>
<dbReference type="RefSeq" id="WP_204518780.1">
    <property type="nucleotide sequence ID" value="NZ_BAABIN010000014.1"/>
</dbReference>
<dbReference type="InterPro" id="IPR006504">
    <property type="entry name" value="Tscrpt_reg_Spx/MgsR"/>
</dbReference>
<dbReference type="Gene3D" id="3.40.30.10">
    <property type="entry name" value="Glutaredoxin"/>
    <property type="match status" value="1"/>
</dbReference>